<dbReference type="Pfam" id="PF03734">
    <property type="entry name" value="YkuD"/>
    <property type="match status" value="1"/>
</dbReference>
<sequence>MRKNTMVIIGSLIVFFIVAFAIWRGFPPFQLHTDKFPGLLHEAAVQSQDIAVKIYKSERKLFLYANGEVIGIFKIALGFAPVNDKESEGDGKTPEGKFVICYINKQTPYVYFYGLNYPNAEDAERGLKQELISQEEYKQIAMAAKSGNIPLWKTPLGGEVGIHGGGTWWDWTQGCIAVSDADILTLKEYLKIGTPVEIFP</sequence>
<keyword evidence="5 6" id="KW-0961">Cell wall biogenesis/degradation</keyword>
<dbReference type="STRING" id="146817.SAMN04488502_10145"/>
<evidence type="ECO:0000256" key="6">
    <source>
        <dbReference type="PROSITE-ProRule" id="PRU01373"/>
    </source>
</evidence>
<accession>A0A1G9KI70</accession>
<dbReference type="SUPFAM" id="SSF141523">
    <property type="entry name" value="L,D-transpeptidase catalytic domain-like"/>
    <property type="match status" value="1"/>
</dbReference>
<name>A0A1G9KI70_9FIRM</name>
<evidence type="ECO:0000256" key="3">
    <source>
        <dbReference type="ARBA" id="ARBA00022960"/>
    </source>
</evidence>
<dbReference type="InterPro" id="IPR038063">
    <property type="entry name" value="Transpep_catalytic_dom"/>
</dbReference>
<gene>
    <name evidence="9" type="ORF">SAMN04488502_10145</name>
</gene>
<keyword evidence="2" id="KW-0808">Transferase</keyword>
<keyword evidence="3 6" id="KW-0133">Cell shape</keyword>
<evidence type="ECO:0000256" key="5">
    <source>
        <dbReference type="ARBA" id="ARBA00023316"/>
    </source>
</evidence>
<keyword evidence="7" id="KW-0812">Transmembrane</keyword>
<dbReference type="Gene3D" id="2.40.440.10">
    <property type="entry name" value="L,D-transpeptidase catalytic domain-like"/>
    <property type="match status" value="1"/>
</dbReference>
<proteinExistence type="predicted"/>
<evidence type="ECO:0000256" key="7">
    <source>
        <dbReference type="SAM" id="Phobius"/>
    </source>
</evidence>
<comment type="pathway">
    <text evidence="1 6">Cell wall biogenesis; peptidoglycan biosynthesis.</text>
</comment>
<dbReference type="OrthoDB" id="186490at2"/>
<protein>
    <submittedName>
        <fullName evidence="9">L,D-transpeptidase catalytic domain</fullName>
    </submittedName>
</protein>
<dbReference type="GO" id="GO:0008360">
    <property type="term" value="P:regulation of cell shape"/>
    <property type="evidence" value="ECO:0007669"/>
    <property type="project" value="UniProtKB-UniRule"/>
</dbReference>
<dbReference type="GO" id="GO:0009252">
    <property type="term" value="P:peptidoglycan biosynthetic process"/>
    <property type="evidence" value="ECO:0007669"/>
    <property type="project" value="UniProtKB-UniPathway"/>
</dbReference>
<dbReference type="PANTHER" id="PTHR36699">
    <property type="entry name" value="LD-TRANSPEPTIDASE"/>
    <property type="match status" value="1"/>
</dbReference>
<evidence type="ECO:0000259" key="8">
    <source>
        <dbReference type="PROSITE" id="PS52029"/>
    </source>
</evidence>
<dbReference type="PROSITE" id="PS52029">
    <property type="entry name" value="LD_TPASE"/>
    <property type="match status" value="1"/>
</dbReference>
<keyword evidence="10" id="KW-1185">Reference proteome</keyword>
<dbReference type="EMBL" id="FNHB01000001">
    <property type="protein sequence ID" value="SDL49401.1"/>
    <property type="molecule type" value="Genomic_DNA"/>
</dbReference>
<evidence type="ECO:0000256" key="1">
    <source>
        <dbReference type="ARBA" id="ARBA00004752"/>
    </source>
</evidence>
<dbReference type="AlphaFoldDB" id="A0A1G9KI70"/>
<dbReference type="RefSeq" id="WP_092067113.1">
    <property type="nucleotide sequence ID" value="NZ_FNHB01000001.1"/>
</dbReference>
<dbReference type="CDD" id="cd16913">
    <property type="entry name" value="YkuD_like"/>
    <property type="match status" value="1"/>
</dbReference>
<dbReference type="GO" id="GO:0016740">
    <property type="term" value="F:transferase activity"/>
    <property type="evidence" value="ECO:0007669"/>
    <property type="project" value="UniProtKB-KW"/>
</dbReference>
<dbReference type="UniPathway" id="UPA00219"/>
<evidence type="ECO:0000256" key="4">
    <source>
        <dbReference type="ARBA" id="ARBA00022984"/>
    </source>
</evidence>
<evidence type="ECO:0000313" key="10">
    <source>
        <dbReference type="Proteomes" id="UP000214880"/>
    </source>
</evidence>
<feature type="transmembrane region" description="Helical" evidence="7">
    <location>
        <begin position="7"/>
        <end position="26"/>
    </location>
</feature>
<evidence type="ECO:0000256" key="2">
    <source>
        <dbReference type="ARBA" id="ARBA00022679"/>
    </source>
</evidence>
<keyword evidence="7" id="KW-1133">Transmembrane helix</keyword>
<feature type="domain" description="L,D-TPase catalytic" evidence="8">
    <location>
        <begin position="50"/>
        <end position="199"/>
    </location>
</feature>
<organism evidence="9 10">
    <name type="scientific">Dendrosporobacter quercicolus</name>
    <dbReference type="NCBI Taxonomy" id="146817"/>
    <lineage>
        <taxon>Bacteria</taxon>
        <taxon>Bacillati</taxon>
        <taxon>Bacillota</taxon>
        <taxon>Negativicutes</taxon>
        <taxon>Selenomonadales</taxon>
        <taxon>Sporomusaceae</taxon>
        <taxon>Dendrosporobacter</taxon>
    </lineage>
</organism>
<feature type="active site" description="Nucleophile" evidence="6">
    <location>
        <position position="175"/>
    </location>
</feature>
<dbReference type="PANTHER" id="PTHR36699:SF1">
    <property type="entry name" value="L,D-TRANSPEPTIDASE YAFK-RELATED"/>
    <property type="match status" value="1"/>
</dbReference>
<reference evidence="9 10" key="1">
    <citation type="submission" date="2016-10" db="EMBL/GenBank/DDBJ databases">
        <authorList>
            <person name="de Groot N.N."/>
        </authorList>
    </citation>
    <scope>NUCLEOTIDE SEQUENCE [LARGE SCALE GENOMIC DNA]</scope>
    <source>
        <strain evidence="9 10">DSM 1736</strain>
    </source>
</reference>
<keyword evidence="7" id="KW-0472">Membrane</keyword>
<dbReference type="InterPro" id="IPR005490">
    <property type="entry name" value="LD_TPept_cat_dom"/>
</dbReference>
<dbReference type="Proteomes" id="UP000214880">
    <property type="component" value="Unassembled WGS sequence"/>
</dbReference>
<dbReference type="GO" id="GO:0071555">
    <property type="term" value="P:cell wall organization"/>
    <property type="evidence" value="ECO:0007669"/>
    <property type="project" value="UniProtKB-UniRule"/>
</dbReference>
<feature type="active site" description="Proton donor/acceptor" evidence="6">
    <location>
        <position position="163"/>
    </location>
</feature>
<keyword evidence="4 6" id="KW-0573">Peptidoglycan synthesis</keyword>
<evidence type="ECO:0000313" key="9">
    <source>
        <dbReference type="EMBL" id="SDL49401.1"/>
    </source>
</evidence>